<feature type="transmembrane region" description="Helical" evidence="2">
    <location>
        <begin position="6"/>
        <end position="28"/>
    </location>
</feature>
<dbReference type="WBParaSite" id="Pan_g11669.t1">
    <property type="protein sequence ID" value="Pan_g11669.t1"/>
    <property type="gene ID" value="Pan_g11669"/>
</dbReference>
<accession>A0A7E4UQP5</accession>
<keyword evidence="2" id="KW-1133">Transmembrane helix</keyword>
<evidence type="ECO:0000256" key="1">
    <source>
        <dbReference type="SAM" id="MobiDB-lite"/>
    </source>
</evidence>
<dbReference type="Pfam" id="PF03057">
    <property type="entry name" value="DUF236"/>
    <property type="match status" value="3"/>
</dbReference>
<keyword evidence="3" id="KW-1185">Reference proteome</keyword>
<dbReference type="AlphaFoldDB" id="A0A7E4UQP5"/>
<protein>
    <submittedName>
        <fullName evidence="4">Lipoprotein</fullName>
    </submittedName>
</protein>
<feature type="region of interest" description="Disordered" evidence="1">
    <location>
        <begin position="34"/>
        <end position="58"/>
    </location>
</feature>
<reference evidence="4" key="2">
    <citation type="submission" date="2020-10" db="UniProtKB">
        <authorList>
            <consortium name="WormBaseParasite"/>
        </authorList>
    </citation>
    <scope>IDENTIFICATION</scope>
</reference>
<organism evidence="3 4">
    <name type="scientific">Panagrellus redivivus</name>
    <name type="common">Microworm</name>
    <dbReference type="NCBI Taxonomy" id="6233"/>
    <lineage>
        <taxon>Eukaryota</taxon>
        <taxon>Metazoa</taxon>
        <taxon>Ecdysozoa</taxon>
        <taxon>Nematoda</taxon>
        <taxon>Chromadorea</taxon>
        <taxon>Rhabditida</taxon>
        <taxon>Tylenchina</taxon>
        <taxon>Panagrolaimomorpha</taxon>
        <taxon>Panagrolaimoidea</taxon>
        <taxon>Panagrolaimidae</taxon>
        <taxon>Panagrellus</taxon>
    </lineage>
</organism>
<evidence type="ECO:0000313" key="3">
    <source>
        <dbReference type="Proteomes" id="UP000492821"/>
    </source>
</evidence>
<dbReference type="PANTHER" id="PTHR21592:SF23">
    <property type="entry name" value="DAUER UP-REGULATED"/>
    <property type="match status" value="1"/>
</dbReference>
<feature type="region of interest" description="Disordered" evidence="1">
    <location>
        <begin position="82"/>
        <end position="161"/>
    </location>
</feature>
<feature type="compositionally biased region" description="Pro residues" evidence="1">
    <location>
        <begin position="117"/>
        <end position="134"/>
    </location>
</feature>
<dbReference type="InterPro" id="IPR004296">
    <property type="entry name" value="DUF236"/>
</dbReference>
<reference evidence="3" key="1">
    <citation type="journal article" date="2013" name="Genetics">
        <title>The draft genome and transcriptome of Panagrellus redivivus are shaped by the harsh demands of a free-living lifestyle.</title>
        <authorList>
            <person name="Srinivasan J."/>
            <person name="Dillman A.R."/>
            <person name="Macchietto M.G."/>
            <person name="Heikkinen L."/>
            <person name="Lakso M."/>
            <person name="Fracchia K.M."/>
            <person name="Antoshechkin I."/>
            <person name="Mortazavi A."/>
            <person name="Wong G."/>
            <person name="Sternberg P.W."/>
        </authorList>
    </citation>
    <scope>NUCLEOTIDE SEQUENCE [LARGE SCALE GENOMIC DNA]</scope>
    <source>
        <strain evidence="3">MT8872</strain>
    </source>
</reference>
<sequence>MHHGLLAALASVGPAVALSVVLVSAILFGCGKKKKKADDEKPKGTNIRAPAAKDGVAGTYDPNYQTLNAVGPGDCFGADKANAPKAPANQNGVAGTYDPNYQTLNAVGPGDCFNKNGPPPGSSPGSPAPTPTPPAQGGIAGTHDPNYQTLAGMDGNVFDKK</sequence>
<proteinExistence type="predicted"/>
<dbReference type="Proteomes" id="UP000492821">
    <property type="component" value="Unassembled WGS sequence"/>
</dbReference>
<keyword evidence="2" id="KW-0812">Transmembrane</keyword>
<evidence type="ECO:0000313" key="4">
    <source>
        <dbReference type="WBParaSite" id="Pan_g11669.t1"/>
    </source>
</evidence>
<evidence type="ECO:0000256" key="2">
    <source>
        <dbReference type="SAM" id="Phobius"/>
    </source>
</evidence>
<name>A0A7E4UQP5_PANRE</name>
<keyword evidence="2" id="KW-0472">Membrane</keyword>
<dbReference type="PANTHER" id="PTHR21592">
    <property type="entry name" value="CHROMOSOME UNDETERMINED SCAFFOLD_25, WHOLE GENOME SHOTGUN SEQUENCE"/>
    <property type="match status" value="1"/>
</dbReference>